<dbReference type="InterPro" id="IPR053185">
    <property type="entry name" value="SET_domain_protein"/>
</dbReference>
<dbReference type="InterPro" id="IPR001214">
    <property type="entry name" value="SET_dom"/>
</dbReference>
<comment type="caution">
    <text evidence="3">The sequence shown here is derived from an EMBL/GenBank/DDBJ whole genome shotgun (WGS) entry which is preliminary data.</text>
</comment>
<sequence length="520" mass="58593">MNIYRCVFGHMERCIKHLNTPIHLDTSTSILPELIIGSYKPSLKSATVMKMFLFHTMAHTIFSQLQTVLEAHQSKKSRAMRRTGSGGRDSTNLGNGDETFPGEGWQRVVTTAGYDESEDDTSSPDPADKTRHEIWTRACRLSLQISTTGKIRKLKMGLYENFSFEEREQRVTREAKTSNVSHNGNGEVQATGITLPVSNNELYDIKAVPGRGFGCFATAKIPKGTRIILEEPLFTVPSTTENLESVERTILKALKALSKEKQQSFFSLHNAHKGRCSPVTGTIKTNAMPFGARGAEGAIFPQAARINHSCQPNTQNTWNRNLGKLTIQAFKDIDKGEEITIAYVDCTELYDARQECFENAFGFRCRCEVCAIPTEATKKRDDRLEEIARLDLVLENGRRLMSKPDDCLQDAYTLFWMLVDEGIAGSRIARVYNDALQITIAHGDRARAKVFAQRAYEGRLLLEGEDSPETMRLKALAENPSSHIWFEATKVWEQPHTAIPKDLGGMDFEDWLWKQKSWKT</sequence>
<gene>
    <name evidence="3" type="ORF">ACO22_03439</name>
</gene>
<organism evidence="3 4">
    <name type="scientific">Paracoccidioides brasiliensis</name>
    <dbReference type="NCBI Taxonomy" id="121759"/>
    <lineage>
        <taxon>Eukaryota</taxon>
        <taxon>Fungi</taxon>
        <taxon>Dikarya</taxon>
        <taxon>Ascomycota</taxon>
        <taxon>Pezizomycotina</taxon>
        <taxon>Eurotiomycetes</taxon>
        <taxon>Eurotiomycetidae</taxon>
        <taxon>Onygenales</taxon>
        <taxon>Ajellomycetaceae</taxon>
        <taxon>Paracoccidioides</taxon>
    </lineage>
</organism>
<dbReference type="Proteomes" id="UP000242814">
    <property type="component" value="Unassembled WGS sequence"/>
</dbReference>
<dbReference type="PANTHER" id="PTHR47332">
    <property type="entry name" value="SET DOMAIN-CONTAINING PROTEIN 5"/>
    <property type="match status" value="1"/>
</dbReference>
<name>A0A1D2JFZ0_PARBR</name>
<dbReference type="VEuPathDB" id="FungiDB:PABG_05038"/>
<dbReference type="CDD" id="cd20071">
    <property type="entry name" value="SET_SMYD"/>
    <property type="match status" value="1"/>
</dbReference>
<dbReference type="SUPFAM" id="SSF82199">
    <property type="entry name" value="SET domain"/>
    <property type="match status" value="1"/>
</dbReference>
<protein>
    <recommendedName>
        <fullName evidence="2">SET domain-containing protein</fullName>
    </recommendedName>
</protein>
<dbReference type="Gene3D" id="2.170.270.10">
    <property type="entry name" value="SET domain"/>
    <property type="match status" value="1"/>
</dbReference>
<dbReference type="SMART" id="SM00317">
    <property type="entry name" value="SET"/>
    <property type="match status" value="1"/>
</dbReference>
<evidence type="ECO:0000259" key="2">
    <source>
        <dbReference type="PROSITE" id="PS50280"/>
    </source>
</evidence>
<dbReference type="Pfam" id="PF00856">
    <property type="entry name" value="SET"/>
    <property type="match status" value="1"/>
</dbReference>
<feature type="domain" description="SET" evidence="2">
    <location>
        <begin position="198"/>
        <end position="344"/>
    </location>
</feature>
<dbReference type="VEuPathDB" id="FungiDB:PABG_05037"/>
<feature type="region of interest" description="Disordered" evidence="1">
    <location>
        <begin position="73"/>
        <end position="105"/>
    </location>
</feature>
<dbReference type="AlphaFoldDB" id="A0A1D2JFZ0"/>
<dbReference type="InterPro" id="IPR046341">
    <property type="entry name" value="SET_dom_sf"/>
</dbReference>
<dbReference type="PANTHER" id="PTHR47332:SF4">
    <property type="entry name" value="SET DOMAIN-CONTAINING PROTEIN 5"/>
    <property type="match status" value="1"/>
</dbReference>
<dbReference type="VEuPathDB" id="FungiDB:PADG_05700"/>
<dbReference type="VEuPathDB" id="FungiDB:PADG_05699"/>
<evidence type="ECO:0000256" key="1">
    <source>
        <dbReference type="SAM" id="MobiDB-lite"/>
    </source>
</evidence>
<evidence type="ECO:0000313" key="3">
    <source>
        <dbReference type="EMBL" id="ODH31677.1"/>
    </source>
</evidence>
<accession>A0A1D2JFZ0</accession>
<dbReference type="EMBL" id="LZYO01000117">
    <property type="protein sequence ID" value="ODH31677.1"/>
    <property type="molecule type" value="Genomic_DNA"/>
</dbReference>
<proteinExistence type="predicted"/>
<reference evidence="3 4" key="1">
    <citation type="submission" date="2016-06" db="EMBL/GenBank/DDBJ databases">
        <authorList>
            <person name="Kjaerup R.B."/>
            <person name="Dalgaard T.S."/>
            <person name="Juul-Madsen H.R."/>
        </authorList>
    </citation>
    <scope>NUCLEOTIDE SEQUENCE [LARGE SCALE GENOMIC DNA]</scope>
    <source>
        <strain evidence="3 4">Pb300</strain>
    </source>
</reference>
<evidence type="ECO:0000313" key="4">
    <source>
        <dbReference type="Proteomes" id="UP000242814"/>
    </source>
</evidence>
<dbReference type="PROSITE" id="PS50280">
    <property type="entry name" value="SET"/>
    <property type="match status" value="1"/>
</dbReference>